<gene>
    <name evidence="4" type="ordered locus">HCH_02756</name>
</gene>
<evidence type="ECO:0000256" key="2">
    <source>
        <dbReference type="PROSITE-ProRule" id="PRU00335"/>
    </source>
</evidence>
<organism evidence="4 5">
    <name type="scientific">Hahella chejuensis (strain KCTC 2396)</name>
    <dbReference type="NCBI Taxonomy" id="349521"/>
    <lineage>
        <taxon>Bacteria</taxon>
        <taxon>Pseudomonadati</taxon>
        <taxon>Pseudomonadota</taxon>
        <taxon>Gammaproteobacteria</taxon>
        <taxon>Oceanospirillales</taxon>
        <taxon>Hahellaceae</taxon>
        <taxon>Hahella</taxon>
    </lineage>
</organism>
<name>Q2SII3_HAHCH</name>
<evidence type="ECO:0000313" key="4">
    <source>
        <dbReference type="EMBL" id="ABC29541.1"/>
    </source>
</evidence>
<dbReference type="InterPro" id="IPR050624">
    <property type="entry name" value="HTH-type_Tx_Regulator"/>
</dbReference>
<dbReference type="InterPro" id="IPR009057">
    <property type="entry name" value="Homeodomain-like_sf"/>
</dbReference>
<dbReference type="KEGG" id="hch:HCH_02756"/>
<dbReference type="InterPro" id="IPR025722">
    <property type="entry name" value="TetR"/>
</dbReference>
<reference evidence="4 5" key="1">
    <citation type="journal article" date="2005" name="Nucleic Acids Res.">
        <title>Genomic blueprint of Hahella chejuensis, a marine microbe producing an algicidal agent.</title>
        <authorList>
            <person name="Jeong H."/>
            <person name="Yim J.H."/>
            <person name="Lee C."/>
            <person name="Choi S.-H."/>
            <person name="Park Y.K."/>
            <person name="Yoon S.H."/>
            <person name="Hur C.-G."/>
            <person name="Kang H.-Y."/>
            <person name="Kim D."/>
            <person name="Lee H.H."/>
            <person name="Park K.H."/>
            <person name="Park S.-H."/>
            <person name="Park H.-S."/>
            <person name="Lee H.K."/>
            <person name="Oh T.K."/>
            <person name="Kim J.F."/>
        </authorList>
    </citation>
    <scope>NUCLEOTIDE SEQUENCE [LARGE SCALE GENOMIC DNA]</scope>
    <source>
        <strain evidence="4 5">KCTC 2396</strain>
    </source>
</reference>
<keyword evidence="1 2" id="KW-0238">DNA-binding</keyword>
<dbReference type="HOGENOM" id="CLU_091262_0_0_6"/>
<accession>Q2SII3</accession>
<dbReference type="PANTHER" id="PTHR43479">
    <property type="entry name" value="ACREF/ENVCD OPERON REPRESSOR-RELATED"/>
    <property type="match status" value="1"/>
</dbReference>
<feature type="DNA-binding region" description="H-T-H motif" evidence="2">
    <location>
        <begin position="24"/>
        <end position="43"/>
    </location>
</feature>
<dbReference type="EMBL" id="CP000155">
    <property type="protein sequence ID" value="ABC29541.1"/>
    <property type="molecule type" value="Genomic_DNA"/>
</dbReference>
<dbReference type="Gene3D" id="1.10.357.10">
    <property type="entry name" value="Tetracycline Repressor, domain 2"/>
    <property type="match status" value="1"/>
</dbReference>
<dbReference type="eggNOG" id="COG1309">
    <property type="taxonomic scope" value="Bacteria"/>
</dbReference>
<evidence type="ECO:0000259" key="3">
    <source>
        <dbReference type="PROSITE" id="PS50977"/>
    </source>
</evidence>
<dbReference type="PROSITE" id="PS50977">
    <property type="entry name" value="HTH_TETR_2"/>
    <property type="match status" value="1"/>
</dbReference>
<evidence type="ECO:0000313" key="5">
    <source>
        <dbReference type="Proteomes" id="UP000000238"/>
    </source>
</evidence>
<feature type="domain" description="HTH tetR-type" evidence="3">
    <location>
        <begin position="1"/>
        <end position="61"/>
    </location>
</feature>
<dbReference type="GO" id="GO:0003677">
    <property type="term" value="F:DNA binding"/>
    <property type="evidence" value="ECO:0007669"/>
    <property type="project" value="UniProtKB-UniRule"/>
</dbReference>
<keyword evidence="5" id="KW-1185">Reference proteome</keyword>
<dbReference type="Pfam" id="PF13972">
    <property type="entry name" value="TetR"/>
    <property type="match status" value="1"/>
</dbReference>
<dbReference type="OrthoDB" id="5816932at2"/>
<dbReference type="Pfam" id="PF00440">
    <property type="entry name" value="TetR_N"/>
    <property type="match status" value="1"/>
</dbReference>
<dbReference type="PRINTS" id="PR00455">
    <property type="entry name" value="HTHTETR"/>
</dbReference>
<proteinExistence type="predicted"/>
<protein>
    <submittedName>
        <fullName evidence="4">Transcriptional regulator</fullName>
    </submittedName>
</protein>
<sequence>MKTRERIIHISLELFNRFGEPNVTTLQIADELDISPGNLYYHYKNKTEILHELFARFEQQMLELLDVPNVEIGIEDQWLFLHLIFERIAEYRFLYKDLVNILQRYERIRPRFKKILHKKTEASLTICSSLRDQDILIGSDEELEALCNNIVLTITYWPSFDLIRHPADAQDIDLSHGVYQVMSLVAPYLRDGERQALMAMSREYLS</sequence>
<dbReference type="AlphaFoldDB" id="Q2SII3"/>
<dbReference type="RefSeq" id="WP_011396610.1">
    <property type="nucleotide sequence ID" value="NC_007645.1"/>
</dbReference>
<dbReference type="InterPro" id="IPR001647">
    <property type="entry name" value="HTH_TetR"/>
</dbReference>
<dbReference type="SUPFAM" id="SSF46689">
    <property type="entry name" value="Homeodomain-like"/>
    <property type="match status" value="1"/>
</dbReference>
<dbReference type="PANTHER" id="PTHR43479:SF12">
    <property type="entry name" value="TRANSCRIPTIONAL REGULATORY PROTEIN"/>
    <property type="match status" value="1"/>
</dbReference>
<dbReference type="Proteomes" id="UP000000238">
    <property type="component" value="Chromosome"/>
</dbReference>
<dbReference type="STRING" id="349521.HCH_02756"/>
<evidence type="ECO:0000256" key="1">
    <source>
        <dbReference type="ARBA" id="ARBA00023125"/>
    </source>
</evidence>